<keyword evidence="2" id="KW-0812">Transmembrane</keyword>
<dbReference type="PANTHER" id="PTHR47273">
    <property type="entry name" value="EXPRESSED PROTEIN"/>
    <property type="match status" value="1"/>
</dbReference>
<keyword evidence="2" id="KW-1133">Transmembrane helix</keyword>
<evidence type="ECO:0000313" key="4">
    <source>
        <dbReference type="Proteomes" id="UP000886520"/>
    </source>
</evidence>
<gene>
    <name evidence="3" type="ORF">GOP47_0008609</name>
</gene>
<evidence type="ECO:0000256" key="1">
    <source>
        <dbReference type="SAM" id="MobiDB-lite"/>
    </source>
</evidence>
<organism evidence="3 4">
    <name type="scientific">Adiantum capillus-veneris</name>
    <name type="common">Maidenhair fern</name>
    <dbReference type="NCBI Taxonomy" id="13818"/>
    <lineage>
        <taxon>Eukaryota</taxon>
        <taxon>Viridiplantae</taxon>
        <taxon>Streptophyta</taxon>
        <taxon>Embryophyta</taxon>
        <taxon>Tracheophyta</taxon>
        <taxon>Polypodiopsida</taxon>
        <taxon>Polypodiidae</taxon>
        <taxon>Polypodiales</taxon>
        <taxon>Pteridineae</taxon>
        <taxon>Pteridaceae</taxon>
        <taxon>Vittarioideae</taxon>
        <taxon>Adiantum</taxon>
    </lineage>
</organism>
<reference evidence="3" key="1">
    <citation type="submission" date="2021-01" db="EMBL/GenBank/DDBJ databases">
        <title>Adiantum capillus-veneris genome.</title>
        <authorList>
            <person name="Fang Y."/>
            <person name="Liao Q."/>
        </authorList>
    </citation>
    <scope>NUCLEOTIDE SEQUENCE</scope>
    <source>
        <strain evidence="3">H3</strain>
        <tissue evidence="3">Leaf</tissue>
    </source>
</reference>
<proteinExistence type="predicted"/>
<protein>
    <recommendedName>
        <fullName evidence="5">Pollen Ole e 1 allergen and extensin family protein</fullName>
    </recommendedName>
</protein>
<comment type="caution">
    <text evidence="3">The sequence shown here is derived from an EMBL/GenBank/DDBJ whole genome shotgun (WGS) entry which is preliminary data.</text>
</comment>
<dbReference type="OrthoDB" id="744797at2759"/>
<feature type="region of interest" description="Disordered" evidence="1">
    <location>
        <begin position="288"/>
        <end position="363"/>
    </location>
</feature>
<dbReference type="PANTHER" id="PTHR47273:SF4">
    <property type="entry name" value="EXPRESSED PROTEIN"/>
    <property type="match status" value="1"/>
</dbReference>
<dbReference type="AlphaFoldDB" id="A0A9D4UZ09"/>
<feature type="compositionally biased region" description="Pro residues" evidence="1">
    <location>
        <begin position="352"/>
        <end position="363"/>
    </location>
</feature>
<sequence>MYASMLKPQDLADKLRAQASHIGATRPPLLSMHVSKSSRESLTSRLLKPCSQQPLSLITLYYAAAAGVETPQQTLQMASSQRPPLPLLYLPTLLLLVLLVITLHFPCRVQARSSIKVRGTALCDSCQQNRPSFYSLPIYGASITLTCKRPKKHTKSPNNHTKSTLFVTKTTTDQHGAFAFDLPFSKPQNLRGCKVELKSSPFKGCSQQTLYSSRVLSPILTIYPKEKNPSTYSSGWLSLQPNFLPSFCNTSTSFPSKKIHSKDDSFVQELTPFQSFSFPFPSSNTPLASESSSFPNGLDLPSLPPIPLTPKTPENPLTPSAPLTDLPPLVPELPLPPIPLTPTTPNNNLPTVPLPPLAPILTP</sequence>
<feature type="transmembrane region" description="Helical" evidence="2">
    <location>
        <begin position="87"/>
        <end position="105"/>
    </location>
</feature>
<dbReference type="Proteomes" id="UP000886520">
    <property type="component" value="Chromosome 8"/>
</dbReference>
<dbReference type="EMBL" id="JABFUD020000008">
    <property type="protein sequence ID" value="KAI5076544.1"/>
    <property type="molecule type" value="Genomic_DNA"/>
</dbReference>
<feature type="compositionally biased region" description="Pro residues" evidence="1">
    <location>
        <begin position="328"/>
        <end position="342"/>
    </location>
</feature>
<evidence type="ECO:0000313" key="3">
    <source>
        <dbReference type="EMBL" id="KAI5076544.1"/>
    </source>
</evidence>
<name>A0A9D4UZ09_ADICA</name>
<keyword evidence="2" id="KW-0472">Membrane</keyword>
<dbReference type="Pfam" id="PF01190">
    <property type="entry name" value="Pollen_Ole_e_1"/>
    <property type="match status" value="1"/>
</dbReference>
<keyword evidence="4" id="KW-1185">Reference proteome</keyword>
<accession>A0A9D4UZ09</accession>
<evidence type="ECO:0008006" key="5">
    <source>
        <dbReference type="Google" id="ProtNLM"/>
    </source>
</evidence>
<evidence type="ECO:0000256" key="2">
    <source>
        <dbReference type="SAM" id="Phobius"/>
    </source>
</evidence>